<evidence type="ECO:0000256" key="1">
    <source>
        <dbReference type="SAM" id="MobiDB-lite"/>
    </source>
</evidence>
<organism evidence="2 3">
    <name type="scientific">Protofrankia coriariae</name>
    <dbReference type="NCBI Taxonomy" id="1562887"/>
    <lineage>
        <taxon>Bacteria</taxon>
        <taxon>Bacillati</taxon>
        <taxon>Actinomycetota</taxon>
        <taxon>Actinomycetes</taxon>
        <taxon>Frankiales</taxon>
        <taxon>Frankiaceae</taxon>
        <taxon>Protofrankia</taxon>
    </lineage>
</organism>
<name>A0ABR5F8N2_9ACTN</name>
<gene>
    <name evidence="2" type="ORF">FrCorBMG51_00780</name>
</gene>
<feature type="compositionally biased region" description="Low complexity" evidence="1">
    <location>
        <begin position="55"/>
        <end position="68"/>
    </location>
</feature>
<protein>
    <submittedName>
        <fullName evidence="2">Uncharacterized protein</fullName>
    </submittedName>
</protein>
<reference evidence="2 3" key="1">
    <citation type="submission" date="2014-12" db="EMBL/GenBank/DDBJ databases">
        <title>Frankia sp. BMG5.1 draft genome.</title>
        <authorList>
            <person name="Gtari M."/>
            <person name="Ghodhbane-Gtari F."/>
            <person name="Nouioui I."/>
            <person name="Ktari A."/>
            <person name="Hezbri K."/>
            <person name="Mimouni W."/>
            <person name="Sbissi I."/>
            <person name="Ayari A."/>
            <person name="Yamanaka T."/>
            <person name="Normand P."/>
            <person name="Tisa L.S."/>
            <person name="Boudabous A."/>
        </authorList>
    </citation>
    <scope>NUCLEOTIDE SEQUENCE [LARGE SCALE GENOMIC DNA]</scope>
    <source>
        <strain evidence="2 3">BMG5.1</strain>
    </source>
</reference>
<feature type="compositionally biased region" description="Polar residues" evidence="1">
    <location>
        <begin position="37"/>
        <end position="46"/>
    </location>
</feature>
<accession>A0ABR5F8N2</accession>
<proteinExistence type="predicted"/>
<dbReference type="Proteomes" id="UP000035425">
    <property type="component" value="Unassembled WGS sequence"/>
</dbReference>
<evidence type="ECO:0000313" key="3">
    <source>
        <dbReference type="Proteomes" id="UP000035425"/>
    </source>
</evidence>
<keyword evidence="3" id="KW-1185">Reference proteome</keyword>
<comment type="caution">
    <text evidence="2">The sequence shown here is derived from an EMBL/GenBank/DDBJ whole genome shotgun (WGS) entry which is preliminary data.</text>
</comment>
<feature type="region of interest" description="Disordered" evidence="1">
    <location>
        <begin position="32"/>
        <end position="68"/>
    </location>
</feature>
<dbReference type="EMBL" id="JWIO01000001">
    <property type="protein sequence ID" value="KLL13088.1"/>
    <property type="molecule type" value="Genomic_DNA"/>
</dbReference>
<evidence type="ECO:0000313" key="2">
    <source>
        <dbReference type="EMBL" id="KLL13088.1"/>
    </source>
</evidence>
<sequence length="68" mass="7176">MAPASGYESRRYRTQARPMPAAIRWPAAVKSGVRTAARTSGASRPPTSGHRRCARAVAASTAAQAIRP</sequence>